<dbReference type="AlphaFoldDB" id="A0A3S9SY96"/>
<dbReference type="OrthoDB" id="9780488at2"/>
<evidence type="ECO:0000259" key="1">
    <source>
        <dbReference type="Pfam" id="PF10105"/>
    </source>
</evidence>
<organism evidence="2 3">
    <name type="scientific">Anoxybacter fermentans</name>
    <dbReference type="NCBI Taxonomy" id="1323375"/>
    <lineage>
        <taxon>Bacteria</taxon>
        <taxon>Bacillati</taxon>
        <taxon>Bacillota</taxon>
        <taxon>Clostridia</taxon>
        <taxon>Halanaerobiales</taxon>
        <taxon>Anoxybacter</taxon>
    </lineage>
</organism>
<dbReference type="Proteomes" id="UP000267250">
    <property type="component" value="Chromosome"/>
</dbReference>
<feature type="domain" description="DUF2344" evidence="1">
    <location>
        <begin position="3"/>
        <end position="187"/>
    </location>
</feature>
<accession>A0A3S9SY96</accession>
<sequence length="230" mass="26547">MKRMRVQFSKSDEIRFISHLDLLRTISRAIRRAKVPIAFSQGFNPHHLISMGPALPVGLTSTGEYMDLEFQEEISVNEFFKKMKPQLPKGLELIKGEFISPQVDSLMAQINSAVYLVRLKMNSKKGIEQAVREFSNQKKILIKRKRKGKVRNVDIKPLIRELKVLEIDDQPFLQMRIQTGSKGNVRPEEVMAVLAQYEGIEEVPLTWMHRKGLYVETENKLLTPFEAARI</sequence>
<evidence type="ECO:0000313" key="3">
    <source>
        <dbReference type="Proteomes" id="UP000267250"/>
    </source>
</evidence>
<proteinExistence type="predicted"/>
<name>A0A3S9SY96_9FIRM</name>
<protein>
    <recommendedName>
        <fullName evidence="1">DUF2344 domain-containing protein</fullName>
    </recommendedName>
</protein>
<dbReference type="RefSeq" id="WP_127016606.1">
    <property type="nucleotide sequence ID" value="NZ_CP016379.1"/>
</dbReference>
<dbReference type="NCBIfam" id="TIGR03936">
    <property type="entry name" value="sam_1_link_chp"/>
    <property type="match status" value="1"/>
</dbReference>
<reference evidence="2 3" key="1">
    <citation type="submission" date="2016-07" db="EMBL/GenBank/DDBJ databases">
        <title>Genome and transcriptome analysis of iron-reducing fermentative bacteria Anoxybacter fermentans.</title>
        <authorList>
            <person name="Zeng X."/>
            <person name="Shao Z."/>
        </authorList>
    </citation>
    <scope>NUCLEOTIDE SEQUENCE [LARGE SCALE GENOMIC DNA]</scope>
    <source>
        <strain evidence="2 3">DY22613</strain>
    </source>
</reference>
<dbReference type="KEGG" id="aft:BBF96_07695"/>
<dbReference type="Pfam" id="PF10105">
    <property type="entry name" value="DUF2344"/>
    <property type="match status" value="1"/>
</dbReference>
<keyword evidence="3" id="KW-1185">Reference proteome</keyword>
<evidence type="ECO:0000313" key="2">
    <source>
        <dbReference type="EMBL" id="AZR73279.1"/>
    </source>
</evidence>
<dbReference type="EMBL" id="CP016379">
    <property type="protein sequence ID" value="AZR73279.1"/>
    <property type="molecule type" value="Genomic_DNA"/>
</dbReference>
<gene>
    <name evidence="2" type="ORF">BBF96_07695</name>
</gene>
<dbReference type="InterPro" id="IPR018768">
    <property type="entry name" value="DUF2344"/>
</dbReference>